<dbReference type="EMBL" id="BAABHX010000004">
    <property type="protein sequence ID" value="GAA5096032.1"/>
    <property type="molecule type" value="Genomic_DNA"/>
</dbReference>
<keyword evidence="1" id="KW-1133">Transmembrane helix</keyword>
<evidence type="ECO:0000313" key="2">
    <source>
        <dbReference type="EMBL" id="GAA5096032.1"/>
    </source>
</evidence>
<organism evidence="2 3">
    <name type="scientific">Chryseobacterium ginsengisoli</name>
    <dbReference type="NCBI Taxonomy" id="363853"/>
    <lineage>
        <taxon>Bacteria</taxon>
        <taxon>Pseudomonadati</taxon>
        <taxon>Bacteroidota</taxon>
        <taxon>Flavobacteriia</taxon>
        <taxon>Flavobacteriales</taxon>
        <taxon>Weeksellaceae</taxon>
        <taxon>Chryseobacterium group</taxon>
        <taxon>Chryseobacterium</taxon>
    </lineage>
</organism>
<keyword evidence="1" id="KW-0472">Membrane</keyword>
<keyword evidence="1" id="KW-0812">Transmembrane</keyword>
<comment type="caution">
    <text evidence="2">The sequence shown here is derived from an EMBL/GenBank/DDBJ whole genome shotgun (WGS) entry which is preliminary data.</text>
</comment>
<accession>A0ABP9MFR7</accession>
<keyword evidence="3" id="KW-1185">Reference proteome</keyword>
<evidence type="ECO:0000313" key="3">
    <source>
        <dbReference type="Proteomes" id="UP001500353"/>
    </source>
</evidence>
<name>A0ABP9MFR7_9FLAO</name>
<gene>
    <name evidence="2" type="ORF">GCM10023210_29400</name>
</gene>
<sequence>MKIIMIRHIVFKIILFLCIIISTFYKSQKIIIRGIARDTTKDYRSVRIVVNDTLKKHMEFLKEMKGKRKKWREKNSYTKLLENAELYTNVDKNGNYEIKAKLSDTLYFYSSRHFTQKYEVVDIIKHKIKVELKPERCSYKVDCEQSKPANYYIFVAKKISVNMQDDPYYCDIIPLSAEYKSVYKIEQQIYGHYPKDTISFSTYDHYGSPRFSKYNTVLLFVGESCGKLYHESDQYFDVYKTKDGKWASPGDPYKFDKASKKKSIKAQYIEFDNSLKIDTLNNDPFRPNEQEYEPPYYKIKSRKAIPLMGTYVDDLVKLKIEIINERYKNFKLE</sequence>
<protein>
    <submittedName>
        <fullName evidence="2">Uncharacterized protein</fullName>
    </submittedName>
</protein>
<dbReference type="Proteomes" id="UP001500353">
    <property type="component" value="Unassembled WGS sequence"/>
</dbReference>
<feature type="transmembrane region" description="Helical" evidence="1">
    <location>
        <begin position="9"/>
        <end position="25"/>
    </location>
</feature>
<reference evidence="3" key="1">
    <citation type="journal article" date="2019" name="Int. J. Syst. Evol. Microbiol.">
        <title>The Global Catalogue of Microorganisms (GCM) 10K type strain sequencing project: providing services to taxonomists for standard genome sequencing and annotation.</title>
        <authorList>
            <consortium name="The Broad Institute Genomics Platform"/>
            <consortium name="The Broad Institute Genome Sequencing Center for Infectious Disease"/>
            <person name="Wu L."/>
            <person name="Ma J."/>
        </authorList>
    </citation>
    <scope>NUCLEOTIDE SEQUENCE [LARGE SCALE GENOMIC DNA]</scope>
    <source>
        <strain evidence="3">JCM 18019</strain>
    </source>
</reference>
<evidence type="ECO:0000256" key="1">
    <source>
        <dbReference type="SAM" id="Phobius"/>
    </source>
</evidence>
<proteinExistence type="predicted"/>